<dbReference type="OrthoDB" id="59296at2759"/>
<dbReference type="SUPFAM" id="SSF82199">
    <property type="entry name" value="SET domain"/>
    <property type="match status" value="1"/>
</dbReference>
<gene>
    <name evidence="2" type="ORF">PHMEG_0003850</name>
</gene>
<sequence>MPCCAYQALRTGCVHCTNAGRSLRRHPLQHTSALPKYLGLLMEVPDGAIVRDIGDGDPCKCVWDYFPDTCRNATFSIYCTPDCWPLEAKCKNAPSTLSTIKLYDTGRVDLGAFTTKYLEVGEVVGEYSGHLCQYEALVEGQSAAAIKQNSGYMVLLNANTVSRKYVYAETLKFLSHACDPNVAFIKMQNQDTVKGWPL</sequence>
<dbReference type="EMBL" id="NBNE01000209">
    <property type="protein sequence ID" value="OWZ21584.1"/>
    <property type="molecule type" value="Genomic_DNA"/>
</dbReference>
<evidence type="ECO:0000313" key="2">
    <source>
        <dbReference type="EMBL" id="OWZ21584.1"/>
    </source>
</evidence>
<name>A0A225WV70_9STRA</name>
<reference evidence="3" key="1">
    <citation type="submission" date="2017-03" db="EMBL/GenBank/DDBJ databases">
        <title>Phytopthora megakarya and P. palmivora, two closely related causual agents of cacao black pod achieved similar genome size and gene model numbers by different mechanisms.</title>
        <authorList>
            <person name="Ali S."/>
            <person name="Shao J."/>
            <person name="Larry D.J."/>
            <person name="Kronmiller B."/>
            <person name="Shen D."/>
            <person name="Strem M.D."/>
            <person name="Melnick R.L."/>
            <person name="Guiltinan M.J."/>
            <person name="Tyler B.M."/>
            <person name="Meinhardt L.W."/>
            <person name="Bailey B.A."/>
        </authorList>
    </citation>
    <scope>NUCLEOTIDE SEQUENCE [LARGE SCALE GENOMIC DNA]</scope>
    <source>
        <strain evidence="3">zdho120</strain>
    </source>
</reference>
<keyword evidence="3" id="KW-1185">Reference proteome</keyword>
<accession>A0A225WV70</accession>
<dbReference type="Gene3D" id="2.170.270.10">
    <property type="entry name" value="SET domain"/>
    <property type="match status" value="1"/>
</dbReference>
<dbReference type="Pfam" id="PF00856">
    <property type="entry name" value="SET"/>
    <property type="match status" value="1"/>
</dbReference>
<organism evidence="2 3">
    <name type="scientific">Phytophthora megakarya</name>
    <dbReference type="NCBI Taxonomy" id="4795"/>
    <lineage>
        <taxon>Eukaryota</taxon>
        <taxon>Sar</taxon>
        <taxon>Stramenopiles</taxon>
        <taxon>Oomycota</taxon>
        <taxon>Peronosporomycetes</taxon>
        <taxon>Peronosporales</taxon>
        <taxon>Peronosporaceae</taxon>
        <taxon>Phytophthora</taxon>
    </lineage>
</organism>
<dbReference type="Proteomes" id="UP000198211">
    <property type="component" value="Unassembled WGS sequence"/>
</dbReference>
<comment type="caution">
    <text evidence="2">The sequence shown here is derived from an EMBL/GenBank/DDBJ whole genome shotgun (WGS) entry which is preliminary data.</text>
</comment>
<dbReference type="AlphaFoldDB" id="A0A225WV70"/>
<evidence type="ECO:0000259" key="1">
    <source>
        <dbReference type="Pfam" id="PF00856"/>
    </source>
</evidence>
<protein>
    <recommendedName>
        <fullName evidence="1">SET domain-containing protein</fullName>
    </recommendedName>
</protein>
<evidence type="ECO:0000313" key="3">
    <source>
        <dbReference type="Proteomes" id="UP000198211"/>
    </source>
</evidence>
<dbReference type="InterPro" id="IPR046341">
    <property type="entry name" value="SET_dom_sf"/>
</dbReference>
<proteinExistence type="predicted"/>
<dbReference type="InterPro" id="IPR001214">
    <property type="entry name" value="SET_dom"/>
</dbReference>
<feature type="domain" description="SET" evidence="1">
    <location>
        <begin position="110"/>
        <end position="186"/>
    </location>
</feature>